<sequence>MAETRTVPASPVEVDIPSITKVQTTTSEGISLDNPVLANPIPVSDGIENDKSRTDYISSIQALAIGRLEIIKATMEKQNLDATTISHFQHKHRKET</sequence>
<dbReference type="EMBL" id="JAANQT010000116">
    <property type="protein sequence ID" value="KAG1314372.1"/>
    <property type="molecule type" value="Genomic_DNA"/>
</dbReference>
<protein>
    <submittedName>
        <fullName evidence="1">Uncharacterized protein</fullName>
    </submittedName>
</protein>
<proteinExistence type="predicted"/>
<dbReference type="AlphaFoldDB" id="A0A9P6XHY9"/>
<reference evidence="1" key="1">
    <citation type="journal article" date="2020" name="Microb. Genom.">
        <title>Genetic diversity of clinical and environmental Mucorales isolates obtained from an investigation of mucormycosis cases among solid organ transplant recipients.</title>
        <authorList>
            <person name="Nguyen M.H."/>
            <person name="Kaul D."/>
            <person name="Muto C."/>
            <person name="Cheng S.J."/>
            <person name="Richter R.A."/>
            <person name="Bruno V.M."/>
            <person name="Liu G."/>
            <person name="Beyhan S."/>
            <person name="Sundermann A.J."/>
            <person name="Mounaud S."/>
            <person name="Pasculle A.W."/>
            <person name="Nierman W.C."/>
            <person name="Driscoll E."/>
            <person name="Cumbie R."/>
            <person name="Clancy C.J."/>
            <person name="Dupont C.L."/>
        </authorList>
    </citation>
    <scope>NUCLEOTIDE SEQUENCE</scope>
    <source>
        <strain evidence="1">GL11</strain>
    </source>
</reference>
<accession>A0A9P6XHY9</accession>
<organism evidence="1 2">
    <name type="scientific">Rhizopus oryzae</name>
    <name type="common">Mucormycosis agent</name>
    <name type="synonym">Rhizopus arrhizus var. delemar</name>
    <dbReference type="NCBI Taxonomy" id="64495"/>
    <lineage>
        <taxon>Eukaryota</taxon>
        <taxon>Fungi</taxon>
        <taxon>Fungi incertae sedis</taxon>
        <taxon>Mucoromycota</taxon>
        <taxon>Mucoromycotina</taxon>
        <taxon>Mucoromycetes</taxon>
        <taxon>Mucorales</taxon>
        <taxon>Mucorineae</taxon>
        <taxon>Rhizopodaceae</taxon>
        <taxon>Rhizopus</taxon>
    </lineage>
</organism>
<gene>
    <name evidence="1" type="ORF">G6F64_001507</name>
</gene>
<dbReference type="OrthoDB" id="10276969at2759"/>
<dbReference type="Proteomes" id="UP000716291">
    <property type="component" value="Unassembled WGS sequence"/>
</dbReference>
<comment type="caution">
    <text evidence="1">The sequence shown here is derived from an EMBL/GenBank/DDBJ whole genome shotgun (WGS) entry which is preliminary data.</text>
</comment>
<keyword evidence="2" id="KW-1185">Reference proteome</keyword>
<name>A0A9P6XHY9_RHIOR</name>
<evidence type="ECO:0000313" key="2">
    <source>
        <dbReference type="Proteomes" id="UP000716291"/>
    </source>
</evidence>
<evidence type="ECO:0000313" key="1">
    <source>
        <dbReference type="EMBL" id="KAG1314372.1"/>
    </source>
</evidence>